<protein>
    <submittedName>
        <fullName evidence="1">Uncharacterized protein</fullName>
    </submittedName>
</protein>
<dbReference type="OrthoDB" id="6357136at2759"/>
<proteinExistence type="predicted"/>
<name>A0A1I8MRE2_MUSDO</name>
<reference evidence="1" key="1">
    <citation type="submission" date="2020-05" db="UniProtKB">
        <authorList>
            <consortium name="EnsemblMetazoa"/>
        </authorList>
    </citation>
    <scope>IDENTIFICATION</scope>
    <source>
        <strain evidence="1">Aabys</strain>
    </source>
</reference>
<accession>A0A1I8MRE2</accession>
<dbReference type="KEGG" id="mde:101890751"/>
<dbReference type="RefSeq" id="XP_005177358.2">
    <property type="nucleotide sequence ID" value="XM_005177301.4"/>
</dbReference>
<dbReference type="EnsemblMetazoa" id="MDOA007673-RA">
    <property type="protein sequence ID" value="MDOA007673-PA"/>
    <property type="gene ID" value="MDOA007673"/>
</dbReference>
<organism evidence="1">
    <name type="scientific">Musca domestica</name>
    <name type="common">House fly</name>
    <dbReference type="NCBI Taxonomy" id="7370"/>
    <lineage>
        <taxon>Eukaryota</taxon>
        <taxon>Metazoa</taxon>
        <taxon>Ecdysozoa</taxon>
        <taxon>Arthropoda</taxon>
        <taxon>Hexapoda</taxon>
        <taxon>Insecta</taxon>
        <taxon>Pterygota</taxon>
        <taxon>Neoptera</taxon>
        <taxon>Endopterygota</taxon>
        <taxon>Diptera</taxon>
        <taxon>Brachycera</taxon>
        <taxon>Muscomorpha</taxon>
        <taxon>Muscoidea</taxon>
        <taxon>Muscidae</taxon>
        <taxon>Musca</taxon>
    </lineage>
</organism>
<dbReference type="STRING" id="7370.A0A1I8MRE2"/>
<dbReference type="VEuPathDB" id="VectorBase:MDOMA2_004639"/>
<dbReference type="AlphaFoldDB" id="A0A1I8MRE2"/>
<gene>
    <name evidence="1" type="primary">101890751</name>
</gene>
<dbReference type="eggNOG" id="ENOG502QV0E">
    <property type="taxonomic scope" value="Eukaryota"/>
</dbReference>
<dbReference type="Pfam" id="PF16062">
    <property type="entry name" value="MavL-like"/>
    <property type="match status" value="1"/>
</dbReference>
<evidence type="ECO:0000313" key="1">
    <source>
        <dbReference type="EnsemblMetazoa" id="MDOA007673-PA"/>
    </source>
</evidence>
<sequence>MSAFGQEFEKIWPTTDTPLQLSNFGKKLLKQCEDINKPEQKEIDMNAFKLKSSNFPLEFGTNTCRIMSQPKDRYPNIQKQIVSAYPLVHERVLQLYLDFLEHKCQYGNAIEKEIYQNLTLTGLVQRLLKQRCASFFGKNDKYLLLTSERGCSGFMDVGTTNEKPPLLLKNVLSYDEIKLSALLSVSSYSELINNGNRQNCGVIEKNKSLIEREGVVIGLIGARLTRRDVMEFQDIVIAKTQNTKENGYGFPLDEEPDNRPKDYRQIWKKFYEEPDFLFDDVKKDDKRFGTAKNQNDIFDNLLMKKRYTISFDTLLLESNARAKAAGKQAYVHVVGIGLGVWKAAEHQEKIFLETFSQRIKYLLPKLENIDVLHFSWFHLDEWGDLKNGKVFKSDTHPSGGIKCFISKRNPADKLSTPETENMLLIISYAWDGNALPGNEFWMKMLKSTGDSSTACSTLIAELHNPHINSEWVNGDNLHVASEEYGIIHIADYAKKKLQD</sequence>
<dbReference type="VEuPathDB" id="VectorBase:MDOA007673"/>
<dbReference type="InterPro" id="IPR032063">
    <property type="entry name" value="MavL-like"/>
</dbReference>